<accession>A0A927IZR2</accession>
<feature type="region of interest" description="Disordered" evidence="1">
    <location>
        <begin position="324"/>
        <end position="343"/>
    </location>
</feature>
<reference evidence="2" key="1">
    <citation type="journal article" date="2018" name="Curr. Microbiol.">
        <title>Cellulosimicrobium arenosum sp. nov., Isolated from Marine Sediment Sand.</title>
        <authorList>
            <person name="Oh M."/>
            <person name="Kim J.H."/>
            <person name="Yoon J.H."/>
            <person name="Schumann P."/>
            <person name="Kim W."/>
        </authorList>
    </citation>
    <scope>NUCLEOTIDE SEQUENCE</scope>
    <source>
        <strain evidence="2">KCTC 49039</strain>
    </source>
</reference>
<sequence length="343" mass="36025">MEAVVAGLVPEQYAGTHVLALPRTRGVARTSVETLARAWFPSATWLTPPGGGGAARPMVGARFRGLVPADEVRPGELVLADGIRLVGPFSLTAPQTQALDLPAGTAEAFALRLDDVSPRGAPPGRTDDRDGLARAFRDGLPQGVELHALGWALAAARRGRGAVVTGTGAVLTPEPAAGVDLTLYSAHPLSPEDALRVLGTMVPSSRVQSVEPRDSGPPDAVLAGATAYDGGVQLSIRRVAEVPVALGALDWRDYGPFAYGLTWQPLDPDELDAERPTGLHVIARARVRVLVARLAAMLQGRIAGTLVDDGGFVVHELDLDERLSESASVHTRPPRPPQAVRSR</sequence>
<gene>
    <name evidence="2" type="ORF">IF651_06215</name>
</gene>
<name>A0A927IZR2_9MICO</name>
<dbReference type="RefSeq" id="WP_191828251.1">
    <property type="nucleotide sequence ID" value="NZ_JACYHB010000004.1"/>
</dbReference>
<dbReference type="AlphaFoldDB" id="A0A927IZR2"/>
<protein>
    <submittedName>
        <fullName evidence="2">Uncharacterized protein</fullName>
    </submittedName>
</protein>
<dbReference type="EMBL" id="JACYHB010000004">
    <property type="protein sequence ID" value="MBD8078653.1"/>
    <property type="molecule type" value="Genomic_DNA"/>
</dbReference>
<keyword evidence="3" id="KW-1185">Reference proteome</keyword>
<comment type="caution">
    <text evidence="2">The sequence shown here is derived from an EMBL/GenBank/DDBJ whole genome shotgun (WGS) entry which is preliminary data.</text>
</comment>
<reference evidence="2" key="2">
    <citation type="submission" date="2020-09" db="EMBL/GenBank/DDBJ databases">
        <authorList>
            <person name="Yu Y."/>
        </authorList>
    </citation>
    <scope>NUCLEOTIDE SEQUENCE</scope>
    <source>
        <strain evidence="2">KCTC 49039</strain>
    </source>
</reference>
<proteinExistence type="predicted"/>
<evidence type="ECO:0000313" key="2">
    <source>
        <dbReference type="EMBL" id="MBD8078653.1"/>
    </source>
</evidence>
<evidence type="ECO:0000256" key="1">
    <source>
        <dbReference type="SAM" id="MobiDB-lite"/>
    </source>
</evidence>
<organism evidence="2 3">
    <name type="scientific">Cellulosimicrobium arenosum</name>
    <dbReference type="NCBI Taxonomy" id="2708133"/>
    <lineage>
        <taxon>Bacteria</taxon>
        <taxon>Bacillati</taxon>
        <taxon>Actinomycetota</taxon>
        <taxon>Actinomycetes</taxon>
        <taxon>Micrococcales</taxon>
        <taxon>Promicromonosporaceae</taxon>
        <taxon>Cellulosimicrobium</taxon>
    </lineage>
</organism>
<evidence type="ECO:0000313" key="3">
    <source>
        <dbReference type="Proteomes" id="UP000610846"/>
    </source>
</evidence>
<dbReference type="Proteomes" id="UP000610846">
    <property type="component" value="Unassembled WGS sequence"/>
</dbReference>